<name>A0A1Z4GLF2_9CYAN</name>
<dbReference type="Proteomes" id="UP000218287">
    <property type="component" value="Chromosome"/>
</dbReference>
<keyword evidence="2" id="KW-1185">Reference proteome</keyword>
<accession>A0A1Z4GLF2</accession>
<sequence>MHKRNFEASTNLLALKKSAIQVCGQEFIDSLTKKGIYAKDIGFWLEVNKQLNISDDAYEVRKAEEEAKREQEMLEKRLKVSTNR</sequence>
<proteinExistence type="predicted"/>
<protein>
    <submittedName>
        <fullName evidence="1">Uncharacterized protein</fullName>
    </submittedName>
</protein>
<reference evidence="1 2" key="1">
    <citation type="submission" date="2017-06" db="EMBL/GenBank/DDBJ databases">
        <title>Genome sequencing of cyanobaciteial culture collection at National Institute for Environmental Studies (NIES).</title>
        <authorList>
            <person name="Hirose Y."/>
            <person name="Shimura Y."/>
            <person name="Fujisawa T."/>
            <person name="Nakamura Y."/>
            <person name="Kawachi M."/>
        </authorList>
    </citation>
    <scope>NUCLEOTIDE SEQUENCE [LARGE SCALE GENOMIC DNA]</scope>
    <source>
        <strain evidence="1 2">NIES-21</strain>
    </source>
</reference>
<organism evidence="1 2">
    <name type="scientific">Anabaenopsis circularis NIES-21</name>
    <dbReference type="NCBI Taxonomy" id="1085406"/>
    <lineage>
        <taxon>Bacteria</taxon>
        <taxon>Bacillati</taxon>
        <taxon>Cyanobacteriota</taxon>
        <taxon>Cyanophyceae</taxon>
        <taxon>Nostocales</taxon>
        <taxon>Nodulariaceae</taxon>
        <taxon>Anabaenopsis</taxon>
    </lineage>
</organism>
<dbReference type="EMBL" id="AP018174">
    <property type="protein sequence ID" value="BAY18334.1"/>
    <property type="molecule type" value="Genomic_DNA"/>
</dbReference>
<evidence type="ECO:0000313" key="1">
    <source>
        <dbReference type="EMBL" id="BAY18334.1"/>
    </source>
</evidence>
<dbReference type="OrthoDB" id="510152at2"/>
<evidence type="ECO:0000313" key="2">
    <source>
        <dbReference type="Proteomes" id="UP000218287"/>
    </source>
</evidence>
<gene>
    <name evidence="1" type="ORF">NIES21_41800</name>
</gene>
<dbReference type="AlphaFoldDB" id="A0A1Z4GLF2"/>